<keyword evidence="3" id="KW-1185">Reference proteome</keyword>
<comment type="caution">
    <text evidence="2">The sequence shown here is derived from an EMBL/GenBank/DDBJ whole genome shotgun (WGS) entry which is preliminary data.</text>
</comment>
<dbReference type="InterPro" id="IPR036249">
    <property type="entry name" value="Thioredoxin-like_sf"/>
</dbReference>
<dbReference type="PROSITE" id="PS51354">
    <property type="entry name" value="GLUTAREDOXIN_2"/>
    <property type="match status" value="2"/>
</dbReference>
<protein>
    <recommendedName>
        <fullName evidence="1">Glutaredoxin domain-containing protein</fullName>
    </recommendedName>
</protein>
<evidence type="ECO:0000259" key="1">
    <source>
        <dbReference type="Pfam" id="PF00462"/>
    </source>
</evidence>
<dbReference type="GO" id="GO:0034599">
    <property type="term" value="P:cellular response to oxidative stress"/>
    <property type="evidence" value="ECO:0007669"/>
    <property type="project" value="TreeGrafter"/>
</dbReference>
<dbReference type="Gene3D" id="3.40.30.10">
    <property type="entry name" value="Glutaredoxin"/>
    <property type="match status" value="2"/>
</dbReference>
<feature type="domain" description="Glutaredoxin" evidence="1">
    <location>
        <begin position="86"/>
        <end position="148"/>
    </location>
</feature>
<dbReference type="AlphaFoldDB" id="A0A8S9Y1Y7"/>
<dbReference type="GO" id="GO:0005737">
    <property type="term" value="C:cytoplasm"/>
    <property type="evidence" value="ECO:0007669"/>
    <property type="project" value="TreeGrafter"/>
</dbReference>
<accession>A0A8S9Y1Y7</accession>
<sequence>MTAIMHRHQLDPITGQCIRCGTINFSLYKKYRFPKVPSQVRSYYDPVGKSALLESYAGIYHARGPKAHSSSEARATVRQMLQRYPILMVSFTYCPFCTKLAEKLDNERIQFKKWEIDRKPNNTKIMDEISKMSGIRTAPQMFVKGRFIGDGSKTTKMLENGTFHKLIGRSNDLYITRAKDLVTSFLEQYPILMMSLTYCPCCKNLKQKLDKARIPFYKWEVDTLPNKGEVINELGKLSGIKTAPQMFVAGQFVGDGSTTTDMIATGELQNIIRATVG</sequence>
<name>A0A8S9Y1Y7_APOLU</name>
<proteinExistence type="predicted"/>
<dbReference type="PANTHER" id="PTHR45694:SF18">
    <property type="entry name" value="GLUTAREDOXIN-1-RELATED"/>
    <property type="match status" value="1"/>
</dbReference>
<dbReference type="PANTHER" id="PTHR45694">
    <property type="entry name" value="GLUTAREDOXIN 2"/>
    <property type="match status" value="1"/>
</dbReference>
<dbReference type="GO" id="GO:0015038">
    <property type="term" value="F:glutathione disulfide oxidoreductase activity"/>
    <property type="evidence" value="ECO:0007669"/>
    <property type="project" value="TreeGrafter"/>
</dbReference>
<reference evidence="2" key="1">
    <citation type="journal article" date="2021" name="Mol. Ecol. Resour.">
        <title>Apolygus lucorum genome provides insights into omnivorousness and mesophyll feeding.</title>
        <authorList>
            <person name="Liu Y."/>
            <person name="Liu H."/>
            <person name="Wang H."/>
            <person name="Huang T."/>
            <person name="Liu B."/>
            <person name="Yang B."/>
            <person name="Yin L."/>
            <person name="Li B."/>
            <person name="Zhang Y."/>
            <person name="Zhang S."/>
            <person name="Jiang F."/>
            <person name="Zhang X."/>
            <person name="Ren Y."/>
            <person name="Wang B."/>
            <person name="Wang S."/>
            <person name="Lu Y."/>
            <person name="Wu K."/>
            <person name="Fan W."/>
            <person name="Wang G."/>
        </authorList>
    </citation>
    <scope>NUCLEOTIDE SEQUENCE</scope>
    <source>
        <strain evidence="2">12Hb</strain>
    </source>
</reference>
<dbReference type="EMBL" id="WIXP02000002">
    <property type="protein sequence ID" value="KAF6215203.1"/>
    <property type="molecule type" value="Genomic_DNA"/>
</dbReference>
<dbReference type="Proteomes" id="UP000466442">
    <property type="component" value="Unassembled WGS sequence"/>
</dbReference>
<evidence type="ECO:0000313" key="3">
    <source>
        <dbReference type="Proteomes" id="UP000466442"/>
    </source>
</evidence>
<dbReference type="Pfam" id="PF00462">
    <property type="entry name" value="Glutaredoxin"/>
    <property type="match status" value="2"/>
</dbReference>
<organism evidence="2 3">
    <name type="scientific">Apolygus lucorum</name>
    <name type="common">Small green plant bug</name>
    <name type="synonym">Lygocoris lucorum</name>
    <dbReference type="NCBI Taxonomy" id="248454"/>
    <lineage>
        <taxon>Eukaryota</taxon>
        <taxon>Metazoa</taxon>
        <taxon>Ecdysozoa</taxon>
        <taxon>Arthropoda</taxon>
        <taxon>Hexapoda</taxon>
        <taxon>Insecta</taxon>
        <taxon>Pterygota</taxon>
        <taxon>Neoptera</taxon>
        <taxon>Paraneoptera</taxon>
        <taxon>Hemiptera</taxon>
        <taxon>Heteroptera</taxon>
        <taxon>Panheteroptera</taxon>
        <taxon>Cimicomorpha</taxon>
        <taxon>Miridae</taxon>
        <taxon>Mirini</taxon>
        <taxon>Apolygus</taxon>
    </lineage>
</organism>
<evidence type="ECO:0000313" key="2">
    <source>
        <dbReference type="EMBL" id="KAF6215203.1"/>
    </source>
</evidence>
<feature type="domain" description="Glutaredoxin" evidence="1">
    <location>
        <begin position="192"/>
        <end position="253"/>
    </location>
</feature>
<dbReference type="InterPro" id="IPR002109">
    <property type="entry name" value="Glutaredoxin"/>
</dbReference>
<gene>
    <name evidence="2" type="ORF">GE061_009955</name>
</gene>
<dbReference type="SUPFAM" id="SSF52833">
    <property type="entry name" value="Thioredoxin-like"/>
    <property type="match status" value="2"/>
</dbReference>
<dbReference type="OrthoDB" id="418495at2759"/>